<gene>
    <name evidence="1" type="ORF">B4U80_14689</name>
</gene>
<evidence type="ECO:0000313" key="1">
    <source>
        <dbReference type="EMBL" id="RWS18086.1"/>
    </source>
</evidence>
<name>A0A443RS08_9ACAR</name>
<proteinExistence type="predicted"/>
<dbReference type="EMBL" id="NCKV01046395">
    <property type="protein sequence ID" value="RWS18086.1"/>
    <property type="molecule type" value="Genomic_DNA"/>
</dbReference>
<dbReference type="VEuPathDB" id="VectorBase:LDEU013954"/>
<dbReference type="SUPFAM" id="SSF47943">
    <property type="entry name" value="Retrovirus capsid protein, N-terminal core domain"/>
    <property type="match status" value="1"/>
</dbReference>
<feature type="non-terminal residue" evidence="1">
    <location>
        <position position="87"/>
    </location>
</feature>
<dbReference type="InterPro" id="IPR008919">
    <property type="entry name" value="Retrov_capsid_N"/>
</dbReference>
<dbReference type="Pfam" id="PF00607">
    <property type="entry name" value="Gag_p24"/>
    <property type="match status" value="1"/>
</dbReference>
<dbReference type="AlphaFoldDB" id="A0A443RS08"/>
<sequence length="87" mass="9559">MAPNDWKNLWKAVLTGGQYLGWKTACQEISTEVAHRNATAGFPHRDVNMVMGEGNYITVQAQIQYNPGVIAQITSAALKAWRTIPGT</sequence>
<dbReference type="InterPro" id="IPR050195">
    <property type="entry name" value="Primate_lentivir_Gag_pol-like"/>
</dbReference>
<dbReference type="GO" id="GO:0016032">
    <property type="term" value="P:viral process"/>
    <property type="evidence" value="ECO:0007669"/>
    <property type="project" value="InterPro"/>
</dbReference>
<dbReference type="PANTHER" id="PTHR40389">
    <property type="entry name" value="ENDOGENOUS RETROVIRUS GROUP K MEMBER 24 GAG POLYPROTEIN-RELATED"/>
    <property type="match status" value="1"/>
</dbReference>
<dbReference type="Gene3D" id="1.10.375.10">
    <property type="entry name" value="Human Immunodeficiency Virus Type 1 Capsid Protein"/>
    <property type="match status" value="1"/>
</dbReference>
<protein>
    <submittedName>
        <fullName evidence="1">Endogenous retrovirus group K member 5 Gag polyprotein-like protein</fullName>
    </submittedName>
</protein>
<dbReference type="PANTHER" id="PTHR40389:SF3">
    <property type="entry name" value="IGE-BINDING PROTEIN"/>
    <property type="match status" value="1"/>
</dbReference>
<dbReference type="OrthoDB" id="9666106at2759"/>
<evidence type="ECO:0000313" key="2">
    <source>
        <dbReference type="Proteomes" id="UP000288716"/>
    </source>
</evidence>
<reference evidence="1 2" key="1">
    <citation type="journal article" date="2018" name="Gigascience">
        <title>Genomes of trombidid mites reveal novel predicted allergens and laterally-transferred genes associated with secondary metabolism.</title>
        <authorList>
            <person name="Dong X."/>
            <person name="Chaisiri K."/>
            <person name="Xia D."/>
            <person name="Armstrong S.D."/>
            <person name="Fang Y."/>
            <person name="Donnelly M.J."/>
            <person name="Kadowaki T."/>
            <person name="McGarry J.W."/>
            <person name="Darby A.C."/>
            <person name="Makepeace B.L."/>
        </authorList>
    </citation>
    <scope>NUCLEOTIDE SEQUENCE [LARGE SCALE GENOMIC DNA]</scope>
    <source>
        <strain evidence="1">UoL-UT</strain>
    </source>
</reference>
<accession>A0A443RS08</accession>
<comment type="caution">
    <text evidence="1">The sequence shown here is derived from an EMBL/GenBank/DDBJ whole genome shotgun (WGS) entry which is preliminary data.</text>
</comment>
<dbReference type="Proteomes" id="UP000288716">
    <property type="component" value="Unassembled WGS sequence"/>
</dbReference>
<keyword evidence="2" id="KW-1185">Reference proteome</keyword>
<organism evidence="1 2">
    <name type="scientific">Leptotrombidium deliense</name>
    <dbReference type="NCBI Taxonomy" id="299467"/>
    <lineage>
        <taxon>Eukaryota</taxon>
        <taxon>Metazoa</taxon>
        <taxon>Ecdysozoa</taxon>
        <taxon>Arthropoda</taxon>
        <taxon>Chelicerata</taxon>
        <taxon>Arachnida</taxon>
        <taxon>Acari</taxon>
        <taxon>Acariformes</taxon>
        <taxon>Trombidiformes</taxon>
        <taxon>Prostigmata</taxon>
        <taxon>Anystina</taxon>
        <taxon>Parasitengona</taxon>
        <taxon>Trombiculoidea</taxon>
        <taxon>Trombiculidae</taxon>
        <taxon>Leptotrombidium</taxon>
    </lineage>
</organism>